<name>A0AA40G7K3_9HYME</name>
<evidence type="ECO:0000256" key="1">
    <source>
        <dbReference type="ARBA" id="ARBA00004245"/>
    </source>
</evidence>
<dbReference type="PANTHER" id="PTHR21608:SF7">
    <property type="entry name" value="KINESIN-LIKE PROTEIN CG14535"/>
    <property type="match status" value="1"/>
</dbReference>
<accession>A0AA40G7K3</accession>
<evidence type="ECO:0000256" key="4">
    <source>
        <dbReference type="ARBA" id="ARBA00023212"/>
    </source>
</evidence>
<feature type="domain" description="Kinesin motor" evidence="6">
    <location>
        <begin position="1"/>
        <end position="63"/>
    </location>
</feature>
<evidence type="ECO:0000313" key="8">
    <source>
        <dbReference type="Proteomes" id="UP001177670"/>
    </source>
</evidence>
<comment type="caution">
    <text evidence="5">Lacks conserved residue(s) required for the propagation of feature annotation.</text>
</comment>
<dbReference type="GO" id="GO:0003777">
    <property type="term" value="F:microtubule motor activity"/>
    <property type="evidence" value="ECO:0007669"/>
    <property type="project" value="InterPro"/>
</dbReference>
<dbReference type="AlphaFoldDB" id="A0AA40G7K3"/>
<keyword evidence="4" id="KW-0206">Cytoskeleton</keyword>
<protein>
    <recommendedName>
        <fullName evidence="6">Kinesin motor domain-containing protein</fullName>
    </recommendedName>
</protein>
<comment type="similarity">
    <text evidence="5">Belongs to the TRAFAC class myosin-kinesin ATPase superfamily. Kinesin family.</text>
</comment>
<keyword evidence="8" id="KW-1185">Reference proteome</keyword>
<dbReference type="EMBL" id="JAHYIQ010000005">
    <property type="protein sequence ID" value="KAK1131884.1"/>
    <property type="molecule type" value="Genomic_DNA"/>
</dbReference>
<evidence type="ECO:0000256" key="5">
    <source>
        <dbReference type="PROSITE-ProRule" id="PRU00283"/>
    </source>
</evidence>
<evidence type="ECO:0000256" key="2">
    <source>
        <dbReference type="ARBA" id="ARBA00022741"/>
    </source>
</evidence>
<proteinExistence type="inferred from homology"/>
<dbReference type="PROSITE" id="PS50067">
    <property type="entry name" value="KINESIN_MOTOR_2"/>
    <property type="match status" value="1"/>
</dbReference>
<dbReference type="InterPro" id="IPR001752">
    <property type="entry name" value="Kinesin_motor_dom"/>
</dbReference>
<dbReference type="InterPro" id="IPR036961">
    <property type="entry name" value="Kinesin_motor_dom_sf"/>
</dbReference>
<evidence type="ECO:0000313" key="7">
    <source>
        <dbReference type="EMBL" id="KAK1131884.1"/>
    </source>
</evidence>
<dbReference type="PANTHER" id="PTHR21608">
    <property type="entry name" value="KINESIN-LIKE PROTEIN CG14535"/>
    <property type="match status" value="1"/>
</dbReference>
<keyword evidence="3" id="KW-0067">ATP-binding</keyword>
<dbReference type="GO" id="GO:0007018">
    <property type="term" value="P:microtubule-based movement"/>
    <property type="evidence" value="ECO:0007669"/>
    <property type="project" value="InterPro"/>
</dbReference>
<organism evidence="7 8">
    <name type="scientific">Melipona bicolor</name>
    <dbReference type="NCBI Taxonomy" id="60889"/>
    <lineage>
        <taxon>Eukaryota</taxon>
        <taxon>Metazoa</taxon>
        <taxon>Ecdysozoa</taxon>
        <taxon>Arthropoda</taxon>
        <taxon>Hexapoda</taxon>
        <taxon>Insecta</taxon>
        <taxon>Pterygota</taxon>
        <taxon>Neoptera</taxon>
        <taxon>Endopterygota</taxon>
        <taxon>Hymenoptera</taxon>
        <taxon>Apocrita</taxon>
        <taxon>Aculeata</taxon>
        <taxon>Apoidea</taxon>
        <taxon>Anthophila</taxon>
        <taxon>Apidae</taxon>
        <taxon>Melipona</taxon>
    </lineage>
</organism>
<evidence type="ECO:0000256" key="3">
    <source>
        <dbReference type="ARBA" id="ARBA00022840"/>
    </source>
</evidence>
<comment type="caution">
    <text evidence="7">The sequence shown here is derived from an EMBL/GenBank/DDBJ whole genome shotgun (WGS) entry which is preliminary data.</text>
</comment>
<keyword evidence="2" id="KW-0547">Nucleotide-binding</keyword>
<dbReference type="InterPro" id="IPR027640">
    <property type="entry name" value="Kinesin-like_fam"/>
</dbReference>
<evidence type="ECO:0000259" key="6">
    <source>
        <dbReference type="PROSITE" id="PS50067"/>
    </source>
</evidence>
<gene>
    <name evidence="7" type="ORF">K0M31_016032</name>
</gene>
<sequence>MLGTPEAGHTLGAIPCAIAWLFRGISEQRQRTGARFSVRVSCVELTTGQQQLRDLLAAHANGK</sequence>
<dbReference type="SUPFAM" id="SSF52540">
    <property type="entry name" value="P-loop containing nucleoside triphosphate hydrolases"/>
    <property type="match status" value="1"/>
</dbReference>
<dbReference type="GO" id="GO:0015630">
    <property type="term" value="C:microtubule cytoskeleton"/>
    <property type="evidence" value="ECO:0007669"/>
    <property type="project" value="UniProtKB-ARBA"/>
</dbReference>
<dbReference type="InterPro" id="IPR027417">
    <property type="entry name" value="P-loop_NTPase"/>
</dbReference>
<keyword evidence="4" id="KW-0963">Cytoplasm</keyword>
<dbReference type="Gene3D" id="3.40.850.10">
    <property type="entry name" value="Kinesin motor domain"/>
    <property type="match status" value="1"/>
</dbReference>
<dbReference type="GO" id="GO:0005524">
    <property type="term" value="F:ATP binding"/>
    <property type="evidence" value="ECO:0007669"/>
    <property type="project" value="UniProtKB-KW"/>
</dbReference>
<reference evidence="7" key="1">
    <citation type="submission" date="2021-10" db="EMBL/GenBank/DDBJ databases">
        <title>Melipona bicolor Genome sequencing and assembly.</title>
        <authorList>
            <person name="Araujo N.S."/>
            <person name="Arias M.C."/>
        </authorList>
    </citation>
    <scope>NUCLEOTIDE SEQUENCE</scope>
    <source>
        <strain evidence="7">USP_2M_L1-L4_2017</strain>
        <tissue evidence="7">Whole body</tissue>
    </source>
</reference>
<dbReference type="Proteomes" id="UP001177670">
    <property type="component" value="Unassembled WGS sequence"/>
</dbReference>
<comment type="subcellular location">
    <subcellularLocation>
        <location evidence="1">Cytoplasm</location>
        <location evidence="1">Cytoskeleton</location>
    </subcellularLocation>
</comment>
<dbReference type="GO" id="GO:0008017">
    <property type="term" value="F:microtubule binding"/>
    <property type="evidence" value="ECO:0007669"/>
    <property type="project" value="InterPro"/>
</dbReference>